<keyword evidence="1" id="KW-0732">Signal</keyword>
<protein>
    <submittedName>
        <fullName evidence="2">Uncharacterized protein</fullName>
    </submittedName>
</protein>
<gene>
    <name evidence="2" type="ORF">CPEL01642_LOCUS6527</name>
</gene>
<organism evidence="2">
    <name type="scientific">Coccolithus braarudii</name>
    <dbReference type="NCBI Taxonomy" id="221442"/>
    <lineage>
        <taxon>Eukaryota</taxon>
        <taxon>Haptista</taxon>
        <taxon>Haptophyta</taxon>
        <taxon>Prymnesiophyceae</taxon>
        <taxon>Coccolithales</taxon>
        <taxon>Coccolithaceae</taxon>
        <taxon>Coccolithus</taxon>
    </lineage>
</organism>
<dbReference type="EMBL" id="HBEY01013481">
    <property type="protein sequence ID" value="CAD8603192.1"/>
    <property type="molecule type" value="Transcribed_RNA"/>
</dbReference>
<dbReference type="AlphaFoldDB" id="A0A7S0L5T7"/>
<name>A0A7S0L5T7_9EUKA</name>
<sequence length="281" mass="30891">MVPLLLLLAFQSARALRVSSILLDACNLQLHLEQEHKEALPTIASTNIDALPSKLLALVTVAAAPGITAVFDGAAFHYHFTGADWTLRIPQDEGASNVDCDGVESANLLRIRFTERLRKADDELVQLARAATEGGEPIRKVAASEALKALRLDCDAVVAVTRMRSLTGRRDRTKREAFLKSCGLPRVGDTAHMPSFTSWQRDRSINLVNGLHKLDQGTGAVVYHLIEQPDVVVATDDRGLRRKIMTLESPPAVLGRRQLFNWVESLDYLETEDMNLAPPAP</sequence>
<feature type="signal peptide" evidence="1">
    <location>
        <begin position="1"/>
        <end position="15"/>
    </location>
</feature>
<feature type="chain" id="PRO_5030725339" evidence="1">
    <location>
        <begin position="16"/>
        <end position="281"/>
    </location>
</feature>
<evidence type="ECO:0000256" key="1">
    <source>
        <dbReference type="SAM" id="SignalP"/>
    </source>
</evidence>
<evidence type="ECO:0000313" key="2">
    <source>
        <dbReference type="EMBL" id="CAD8603192.1"/>
    </source>
</evidence>
<accession>A0A7S0L5T7</accession>
<proteinExistence type="predicted"/>
<reference evidence="2" key="1">
    <citation type="submission" date="2021-01" db="EMBL/GenBank/DDBJ databases">
        <authorList>
            <person name="Corre E."/>
            <person name="Pelletier E."/>
            <person name="Niang G."/>
            <person name="Scheremetjew M."/>
            <person name="Finn R."/>
            <person name="Kale V."/>
            <person name="Holt S."/>
            <person name="Cochrane G."/>
            <person name="Meng A."/>
            <person name="Brown T."/>
            <person name="Cohen L."/>
        </authorList>
    </citation>
    <scope>NUCLEOTIDE SEQUENCE</scope>
    <source>
        <strain evidence="2">PLY182g</strain>
    </source>
</reference>